<comment type="caution">
    <text evidence="1">The sequence shown here is derived from an EMBL/GenBank/DDBJ whole genome shotgun (WGS) entry which is preliminary data.</text>
</comment>
<dbReference type="Proteomes" id="UP000502823">
    <property type="component" value="Unassembled WGS sequence"/>
</dbReference>
<proteinExistence type="predicted"/>
<organism evidence="1 2">
    <name type="scientific">Coptotermes formosanus</name>
    <name type="common">Formosan subterranean termite</name>
    <dbReference type="NCBI Taxonomy" id="36987"/>
    <lineage>
        <taxon>Eukaryota</taxon>
        <taxon>Metazoa</taxon>
        <taxon>Ecdysozoa</taxon>
        <taxon>Arthropoda</taxon>
        <taxon>Hexapoda</taxon>
        <taxon>Insecta</taxon>
        <taxon>Pterygota</taxon>
        <taxon>Neoptera</taxon>
        <taxon>Polyneoptera</taxon>
        <taxon>Dictyoptera</taxon>
        <taxon>Blattodea</taxon>
        <taxon>Blattoidea</taxon>
        <taxon>Termitoidae</taxon>
        <taxon>Rhinotermitidae</taxon>
        <taxon>Coptotermes</taxon>
    </lineage>
</organism>
<dbReference type="EMBL" id="BLKM01012981">
    <property type="protein sequence ID" value="GFG38131.1"/>
    <property type="molecule type" value="Genomic_DNA"/>
</dbReference>
<accession>A0A6L2PZT7</accession>
<reference evidence="2" key="1">
    <citation type="submission" date="2020-01" db="EMBL/GenBank/DDBJ databases">
        <title>Draft genome sequence of the Termite Coptotermes fromosanus.</title>
        <authorList>
            <person name="Itakura S."/>
            <person name="Yosikawa Y."/>
            <person name="Umezawa K."/>
        </authorList>
    </citation>
    <scope>NUCLEOTIDE SEQUENCE [LARGE SCALE GENOMIC DNA]</scope>
</reference>
<dbReference type="InParanoid" id="A0A6L2PZT7"/>
<gene>
    <name evidence="1" type="ORF">Cfor_04784</name>
</gene>
<sequence>MDVTTPTGYHCVAIHRLSKPFSGYRSFPGAVLRHAGGGRNPAFLHGAGAGAVQPKGGHYLLGASGSNLQR</sequence>
<evidence type="ECO:0000313" key="2">
    <source>
        <dbReference type="Proteomes" id="UP000502823"/>
    </source>
</evidence>
<keyword evidence="2" id="KW-1185">Reference proteome</keyword>
<name>A0A6L2PZT7_COPFO</name>
<evidence type="ECO:0000313" key="1">
    <source>
        <dbReference type="EMBL" id="GFG38131.1"/>
    </source>
</evidence>
<dbReference type="AlphaFoldDB" id="A0A6L2PZT7"/>
<protein>
    <submittedName>
        <fullName evidence="1">Uncharacterized protein</fullName>
    </submittedName>
</protein>